<organism evidence="1 2">
    <name type="scientific">Paenibacillus aceti</name>
    <dbReference type="NCBI Taxonomy" id="1820010"/>
    <lineage>
        <taxon>Bacteria</taxon>
        <taxon>Bacillati</taxon>
        <taxon>Bacillota</taxon>
        <taxon>Bacilli</taxon>
        <taxon>Bacillales</taxon>
        <taxon>Paenibacillaceae</taxon>
        <taxon>Paenibacillus</taxon>
    </lineage>
</organism>
<name>A0ABQ1VTM8_9BACL</name>
<reference evidence="2" key="1">
    <citation type="journal article" date="2019" name="Int. J. Syst. Evol. Microbiol.">
        <title>The Global Catalogue of Microorganisms (GCM) 10K type strain sequencing project: providing services to taxonomists for standard genome sequencing and annotation.</title>
        <authorList>
            <consortium name="The Broad Institute Genomics Platform"/>
            <consortium name="The Broad Institute Genome Sequencing Center for Infectious Disease"/>
            <person name="Wu L."/>
            <person name="Ma J."/>
        </authorList>
    </citation>
    <scope>NUCLEOTIDE SEQUENCE [LARGE SCALE GENOMIC DNA]</scope>
    <source>
        <strain evidence="2">CGMCC 1.15420</strain>
    </source>
</reference>
<accession>A0ABQ1VTM8</accession>
<evidence type="ECO:0000313" key="1">
    <source>
        <dbReference type="EMBL" id="GGF92839.1"/>
    </source>
</evidence>
<proteinExistence type="predicted"/>
<evidence type="ECO:0008006" key="3">
    <source>
        <dbReference type="Google" id="ProtNLM"/>
    </source>
</evidence>
<gene>
    <name evidence="1" type="ORF">GCM10010913_12980</name>
</gene>
<keyword evidence="2" id="KW-1185">Reference proteome</keyword>
<protein>
    <recommendedName>
        <fullName evidence="3">YHYH domain-containing protein</fullName>
    </recommendedName>
</protein>
<evidence type="ECO:0000313" key="2">
    <source>
        <dbReference type="Proteomes" id="UP000608420"/>
    </source>
</evidence>
<sequence length="81" mass="8936">MLFIFLYIILQSGYFPYLASTTTRAAAKADTTSDYAPGVICNPPNCAYSDSAGTYYYGPEFPHYHSENLHTGQNGVWVPTS</sequence>
<comment type="caution">
    <text evidence="1">The sequence shown here is derived from an EMBL/GenBank/DDBJ whole genome shotgun (WGS) entry which is preliminary data.</text>
</comment>
<dbReference type="EMBL" id="BMIW01000007">
    <property type="protein sequence ID" value="GGF92839.1"/>
    <property type="molecule type" value="Genomic_DNA"/>
</dbReference>
<dbReference type="Proteomes" id="UP000608420">
    <property type="component" value="Unassembled WGS sequence"/>
</dbReference>